<dbReference type="EMBL" id="JABBGH010000001">
    <property type="protein sequence ID" value="NML64941.1"/>
    <property type="molecule type" value="Genomic_DNA"/>
</dbReference>
<sequence>MVNNAGYGQVGSPEELSNQEARQRLNVNAPCRRRCCATPHLRRQGTGRVFNISLVGSYTGSFAGWGICCGIKFVAVILT</sequence>
<dbReference type="Proteomes" id="UP000559626">
    <property type="component" value="Unassembled WGS sequence"/>
</dbReference>
<protein>
    <recommendedName>
        <fullName evidence="5">SDR family NAD(P)-dependent oxidoreductase</fullName>
    </recommendedName>
</protein>
<dbReference type="PANTHER" id="PTHR43976">
    <property type="entry name" value="SHORT CHAIN DEHYDROGENASE"/>
    <property type="match status" value="1"/>
</dbReference>
<evidence type="ECO:0000256" key="2">
    <source>
        <dbReference type="ARBA" id="ARBA00023002"/>
    </source>
</evidence>
<comment type="similarity">
    <text evidence="1">Belongs to the short-chain dehydrogenases/reductases (SDR) family.</text>
</comment>
<accession>A0A7Y0ACS3</accession>
<keyword evidence="2" id="KW-0560">Oxidoreductase</keyword>
<dbReference type="AlphaFoldDB" id="A0A7Y0ACS3"/>
<dbReference type="InterPro" id="IPR051911">
    <property type="entry name" value="SDR_oxidoreductase"/>
</dbReference>
<evidence type="ECO:0000256" key="1">
    <source>
        <dbReference type="ARBA" id="ARBA00006484"/>
    </source>
</evidence>
<dbReference type="GO" id="GO:0016491">
    <property type="term" value="F:oxidoreductase activity"/>
    <property type="evidence" value="ECO:0007669"/>
    <property type="project" value="UniProtKB-KW"/>
</dbReference>
<dbReference type="InterPro" id="IPR036291">
    <property type="entry name" value="NAD(P)-bd_dom_sf"/>
</dbReference>
<dbReference type="SUPFAM" id="SSF51735">
    <property type="entry name" value="NAD(P)-binding Rossmann-fold domains"/>
    <property type="match status" value="1"/>
</dbReference>
<organism evidence="3 4">
    <name type="scientific">Hymenobacter polaris</name>
    <dbReference type="NCBI Taxonomy" id="2682546"/>
    <lineage>
        <taxon>Bacteria</taxon>
        <taxon>Pseudomonadati</taxon>
        <taxon>Bacteroidota</taxon>
        <taxon>Cytophagia</taxon>
        <taxon>Cytophagales</taxon>
        <taxon>Hymenobacteraceae</taxon>
        <taxon>Hymenobacter</taxon>
    </lineage>
</organism>
<keyword evidence="4" id="KW-1185">Reference proteome</keyword>
<proteinExistence type="inferred from homology"/>
<evidence type="ECO:0000313" key="3">
    <source>
        <dbReference type="EMBL" id="NML64941.1"/>
    </source>
</evidence>
<dbReference type="Gene3D" id="3.40.50.720">
    <property type="entry name" value="NAD(P)-binding Rossmann-like Domain"/>
    <property type="match status" value="1"/>
</dbReference>
<evidence type="ECO:0008006" key="5">
    <source>
        <dbReference type="Google" id="ProtNLM"/>
    </source>
</evidence>
<dbReference type="PANTHER" id="PTHR43976:SF16">
    <property type="entry name" value="SHORT-CHAIN DEHYDROGENASE_REDUCTASE FAMILY PROTEIN"/>
    <property type="match status" value="1"/>
</dbReference>
<gene>
    <name evidence="3" type="ORF">HHL22_06955</name>
</gene>
<reference evidence="3 4" key="1">
    <citation type="submission" date="2020-04" db="EMBL/GenBank/DDBJ databases">
        <title>Hymenobacter polaris sp. nov., isolated from Arctic soil.</title>
        <authorList>
            <person name="Dahal R.H."/>
        </authorList>
    </citation>
    <scope>NUCLEOTIDE SEQUENCE [LARGE SCALE GENOMIC DNA]</scope>
    <source>
        <strain evidence="3 4">RP-2-7</strain>
    </source>
</reference>
<comment type="caution">
    <text evidence="3">The sequence shown here is derived from an EMBL/GenBank/DDBJ whole genome shotgun (WGS) entry which is preliminary data.</text>
</comment>
<evidence type="ECO:0000313" key="4">
    <source>
        <dbReference type="Proteomes" id="UP000559626"/>
    </source>
</evidence>
<name>A0A7Y0ACS3_9BACT</name>